<dbReference type="PANTHER" id="PTHR13678:SF27">
    <property type="entry name" value="LD45836P"/>
    <property type="match status" value="1"/>
</dbReference>
<dbReference type="PANTHER" id="PTHR13678">
    <property type="entry name" value="VACUOLAR PROTEIN SORTING-ASSOCIATED PROTEIN 37"/>
    <property type="match status" value="1"/>
</dbReference>
<organism evidence="10 11">
    <name type="scientific">Limulus polyphemus</name>
    <name type="common">Atlantic horseshoe crab</name>
    <dbReference type="NCBI Taxonomy" id="6850"/>
    <lineage>
        <taxon>Eukaryota</taxon>
        <taxon>Metazoa</taxon>
        <taxon>Ecdysozoa</taxon>
        <taxon>Arthropoda</taxon>
        <taxon>Chelicerata</taxon>
        <taxon>Merostomata</taxon>
        <taxon>Xiphosura</taxon>
        <taxon>Limulidae</taxon>
        <taxon>Limulus</taxon>
    </lineage>
</organism>
<evidence type="ECO:0000256" key="4">
    <source>
        <dbReference type="ARBA" id="ARBA00022753"/>
    </source>
</evidence>
<dbReference type="Pfam" id="PF07200">
    <property type="entry name" value="Mod_r"/>
    <property type="match status" value="1"/>
</dbReference>
<keyword evidence="4" id="KW-0967">Endosome</keyword>
<keyword evidence="10" id="KW-1185">Reference proteome</keyword>
<evidence type="ECO:0000256" key="1">
    <source>
        <dbReference type="ARBA" id="ARBA00004633"/>
    </source>
</evidence>
<keyword evidence="5 7" id="KW-0653">Protein transport</keyword>
<evidence type="ECO:0000256" key="5">
    <source>
        <dbReference type="ARBA" id="ARBA00022927"/>
    </source>
</evidence>
<sequence length="201" mass="23369">MSYHINEVNPDYMAVSSLLQDTNTEELKRLLSEDQELNKIVRNLQQVKNIEAEREILLASNKSLAEFNLNQEPVLLKAREGLSQVYLEAMDLKKEVEENKQKYDEMSKQESLDTVLAILQTSAAQSEEETEKMADDLKRGDLLVEDFIEKFMEKRKVTHLLRVKAEKMAELLSKKRNMTFNEKMENQIRIPVCACICHFAE</sequence>
<dbReference type="Proteomes" id="UP000694941">
    <property type="component" value="Unplaced"/>
</dbReference>
<evidence type="ECO:0000256" key="8">
    <source>
        <dbReference type="SAM" id="Coils"/>
    </source>
</evidence>
<dbReference type="PROSITE" id="PS51314">
    <property type="entry name" value="VPS37_C"/>
    <property type="match status" value="1"/>
</dbReference>
<name>A0ABM1BKH9_LIMPO</name>
<feature type="coiled-coil region" evidence="8">
    <location>
        <begin position="82"/>
        <end position="109"/>
    </location>
</feature>
<keyword evidence="3 7" id="KW-0813">Transport</keyword>
<protein>
    <submittedName>
        <fullName evidence="11">Vacuolar protein sorting-associated protein 37A-like</fullName>
    </submittedName>
</protein>
<evidence type="ECO:0000256" key="7">
    <source>
        <dbReference type="PROSITE-ProRule" id="PRU00646"/>
    </source>
</evidence>
<accession>A0ABM1BKH9</accession>
<keyword evidence="8" id="KW-0175">Coiled coil</keyword>
<dbReference type="GeneID" id="106467962"/>
<gene>
    <name evidence="11" type="primary">LOC106467962</name>
</gene>
<dbReference type="InterPro" id="IPR009851">
    <property type="entry name" value="Mod_r"/>
</dbReference>
<comment type="similarity">
    <text evidence="2">Belongs to the VPS37 family.</text>
</comment>
<reference evidence="11" key="1">
    <citation type="submission" date="2025-08" db="UniProtKB">
        <authorList>
            <consortium name="RefSeq"/>
        </authorList>
    </citation>
    <scope>IDENTIFICATION</scope>
    <source>
        <tissue evidence="11">Muscle</tissue>
    </source>
</reference>
<feature type="domain" description="VPS37 C-terminal" evidence="9">
    <location>
        <begin position="93"/>
        <end position="182"/>
    </location>
</feature>
<evidence type="ECO:0000313" key="10">
    <source>
        <dbReference type="Proteomes" id="UP000694941"/>
    </source>
</evidence>
<evidence type="ECO:0000259" key="9">
    <source>
        <dbReference type="PROSITE" id="PS51314"/>
    </source>
</evidence>
<proteinExistence type="inferred from homology"/>
<comment type="function">
    <text evidence="6">Component of the ESCRT-I complex, a regulator of vesicular trafficking process. Required for the sorting of endocytic ubiquitinated cargos into multivesicular bodies. May be involved in cell growth and differentiation.</text>
</comment>
<evidence type="ECO:0000256" key="6">
    <source>
        <dbReference type="ARBA" id="ARBA00025010"/>
    </source>
</evidence>
<evidence type="ECO:0000256" key="2">
    <source>
        <dbReference type="ARBA" id="ARBA00007617"/>
    </source>
</evidence>
<comment type="subcellular location">
    <subcellularLocation>
        <location evidence="1">Late endosome membrane</location>
        <topology evidence="1">Peripheral membrane protein</topology>
    </subcellularLocation>
</comment>
<dbReference type="RefSeq" id="XP_013783805.1">
    <property type="nucleotide sequence ID" value="XM_013928351.2"/>
</dbReference>
<evidence type="ECO:0000313" key="11">
    <source>
        <dbReference type="RefSeq" id="XP_013783805.1"/>
    </source>
</evidence>
<evidence type="ECO:0000256" key="3">
    <source>
        <dbReference type="ARBA" id="ARBA00022448"/>
    </source>
</evidence>